<keyword evidence="3" id="KW-0479">Metal-binding</keyword>
<evidence type="ECO:0000256" key="1">
    <source>
        <dbReference type="ARBA" id="ARBA00010914"/>
    </source>
</evidence>
<dbReference type="InterPro" id="IPR001041">
    <property type="entry name" value="2Fe-2S_ferredoxin-type"/>
</dbReference>
<dbReference type="PANTHER" id="PTHR23426">
    <property type="entry name" value="FERREDOXIN/ADRENODOXIN"/>
    <property type="match status" value="1"/>
</dbReference>
<dbReference type="CDD" id="cd00207">
    <property type="entry name" value="fer2"/>
    <property type="match status" value="1"/>
</dbReference>
<comment type="caution">
    <text evidence="8">The sequence shown here is derived from an EMBL/GenBank/DDBJ whole genome shotgun (WGS) entry which is preliminary data.</text>
</comment>
<dbReference type="GO" id="GO:0046872">
    <property type="term" value="F:metal ion binding"/>
    <property type="evidence" value="ECO:0007669"/>
    <property type="project" value="UniProtKB-KW"/>
</dbReference>
<keyword evidence="2" id="KW-0001">2Fe-2S</keyword>
<dbReference type="EMBL" id="VCLB01000001">
    <property type="protein sequence ID" value="TNB49892.1"/>
    <property type="molecule type" value="Genomic_DNA"/>
</dbReference>
<dbReference type="OrthoDB" id="9799640at2"/>
<gene>
    <name evidence="8" type="ORF">FF124_02720</name>
</gene>
<evidence type="ECO:0000256" key="6">
    <source>
        <dbReference type="ARBA" id="ARBA00034078"/>
    </source>
</evidence>
<sequence>MVKIIYIEHGGKRHELDVAAGQSVMEGARDNGVEGIVAECGGCCSCSTCHVYVAGNWFERLPPIEAMEEDMLDFAPGMEPGRSRLSCQLTVTEELDGLTVEVPAEQA</sequence>
<dbReference type="AlphaFoldDB" id="A0A5C4JX57"/>
<dbReference type="GO" id="GO:0140647">
    <property type="term" value="P:P450-containing electron transport chain"/>
    <property type="evidence" value="ECO:0007669"/>
    <property type="project" value="InterPro"/>
</dbReference>
<keyword evidence="5" id="KW-0411">Iron-sulfur</keyword>
<feature type="domain" description="2Fe-2S ferredoxin-type" evidence="7">
    <location>
        <begin position="2"/>
        <end position="106"/>
    </location>
</feature>
<evidence type="ECO:0000256" key="4">
    <source>
        <dbReference type="ARBA" id="ARBA00023004"/>
    </source>
</evidence>
<dbReference type="InterPro" id="IPR036010">
    <property type="entry name" value="2Fe-2S_ferredoxin-like_sf"/>
</dbReference>
<dbReference type="PROSITE" id="PS51085">
    <property type="entry name" value="2FE2S_FER_2"/>
    <property type="match status" value="1"/>
</dbReference>
<comment type="similarity">
    <text evidence="1">Belongs to the adrenodoxin/putidaredoxin family.</text>
</comment>
<dbReference type="PRINTS" id="PR00355">
    <property type="entry name" value="ADRENODOXIN"/>
</dbReference>
<evidence type="ECO:0000256" key="2">
    <source>
        <dbReference type="ARBA" id="ARBA00022714"/>
    </source>
</evidence>
<evidence type="ECO:0000259" key="7">
    <source>
        <dbReference type="PROSITE" id="PS51085"/>
    </source>
</evidence>
<keyword evidence="9" id="KW-1185">Reference proteome</keyword>
<name>A0A5C4JX57_9HYPH</name>
<comment type="cofactor">
    <cofactor evidence="6">
        <name>[2Fe-2S] cluster</name>
        <dbReference type="ChEBI" id="CHEBI:190135"/>
    </cofactor>
</comment>
<keyword evidence="4" id="KW-0408">Iron</keyword>
<dbReference type="PANTHER" id="PTHR23426:SF65">
    <property type="entry name" value="FERREDOXIN-2, MITOCHONDRIAL"/>
    <property type="match status" value="1"/>
</dbReference>
<evidence type="ECO:0000313" key="9">
    <source>
        <dbReference type="Proteomes" id="UP000307874"/>
    </source>
</evidence>
<dbReference type="Pfam" id="PF00111">
    <property type="entry name" value="Fer2"/>
    <property type="match status" value="1"/>
</dbReference>
<dbReference type="InterPro" id="IPR001055">
    <property type="entry name" value="Adrenodoxin-like"/>
</dbReference>
<evidence type="ECO:0000313" key="8">
    <source>
        <dbReference type="EMBL" id="TNB49892.1"/>
    </source>
</evidence>
<accession>A0A5C4JX57</accession>
<protein>
    <submittedName>
        <fullName evidence="8">2Fe-2S iron-sulfur cluster binding domain-containing protein</fullName>
    </submittedName>
</protein>
<evidence type="ECO:0000256" key="5">
    <source>
        <dbReference type="ARBA" id="ARBA00023014"/>
    </source>
</evidence>
<dbReference type="SUPFAM" id="SSF54292">
    <property type="entry name" value="2Fe-2S ferredoxin-like"/>
    <property type="match status" value="1"/>
</dbReference>
<dbReference type="Proteomes" id="UP000307874">
    <property type="component" value="Unassembled WGS sequence"/>
</dbReference>
<dbReference type="GO" id="GO:0051537">
    <property type="term" value="F:2 iron, 2 sulfur cluster binding"/>
    <property type="evidence" value="ECO:0007669"/>
    <property type="project" value="UniProtKB-KW"/>
</dbReference>
<dbReference type="InterPro" id="IPR012675">
    <property type="entry name" value="Beta-grasp_dom_sf"/>
</dbReference>
<reference evidence="8 9" key="2">
    <citation type="submission" date="2019-06" db="EMBL/GenBank/DDBJ databases">
        <title>Martelella lutilitoris sp. nov., isolated from a tidal mudflat.</title>
        <authorList>
            <person name="Kim Y.-J."/>
        </authorList>
    </citation>
    <scope>NUCLEOTIDE SEQUENCE [LARGE SCALE GENOMIC DNA]</scope>
    <source>
        <strain evidence="8 9">GH2-6</strain>
    </source>
</reference>
<dbReference type="RefSeq" id="WP_138746931.1">
    <property type="nucleotide sequence ID" value="NZ_VCLB01000001.1"/>
</dbReference>
<dbReference type="Gene3D" id="3.10.20.30">
    <property type="match status" value="1"/>
</dbReference>
<dbReference type="GO" id="GO:0009055">
    <property type="term" value="F:electron transfer activity"/>
    <property type="evidence" value="ECO:0007669"/>
    <property type="project" value="TreeGrafter"/>
</dbReference>
<evidence type="ECO:0000256" key="3">
    <source>
        <dbReference type="ARBA" id="ARBA00022723"/>
    </source>
</evidence>
<proteinExistence type="inferred from homology"/>
<reference evidence="8 9" key="1">
    <citation type="submission" date="2019-05" db="EMBL/GenBank/DDBJ databases">
        <authorList>
            <person name="Lee S.D."/>
        </authorList>
    </citation>
    <scope>NUCLEOTIDE SEQUENCE [LARGE SCALE GENOMIC DNA]</scope>
    <source>
        <strain evidence="8 9">GH2-6</strain>
    </source>
</reference>
<organism evidence="8 9">
    <name type="scientific">Martelella lutilitoris</name>
    <dbReference type="NCBI Taxonomy" id="2583532"/>
    <lineage>
        <taxon>Bacteria</taxon>
        <taxon>Pseudomonadati</taxon>
        <taxon>Pseudomonadota</taxon>
        <taxon>Alphaproteobacteria</taxon>
        <taxon>Hyphomicrobiales</taxon>
        <taxon>Aurantimonadaceae</taxon>
        <taxon>Martelella</taxon>
    </lineage>
</organism>